<proteinExistence type="predicted"/>
<sequence length="57" mass="6543">MPIIRPNSQKTNQDQTAFERSVDKNPMAMSMMIDSVVNMMQNTRPPLQQEQSNTFAN</sequence>
<accession>A0A024CHB5</accession>
<gene>
    <name evidence="2" type="primary">unk6</name>
</gene>
<reference evidence="2" key="1">
    <citation type="journal article" date="2014" name="FEMS Microbiol. Ecol.">
        <title>Development of a targeted metagenomic approach to study a genomic region involved in light harvesting in marine Synechococcus.</title>
        <authorList>
            <person name="Humily F."/>
            <person name="Farrant G.K."/>
            <person name="Marie D."/>
            <person name="Perennou M."/>
            <person name="Mazard S."/>
            <person name="Labadie K."/>
            <person name="Aury J.-M."/>
            <person name="Wincker P."/>
            <person name="Nicolas Segui A."/>
            <person name="Scanlan D.J."/>
            <person name="Garczarek L."/>
        </authorList>
    </citation>
    <scope>NUCLEOTIDE SEQUENCE</scope>
</reference>
<evidence type="ECO:0000313" key="2">
    <source>
        <dbReference type="EMBL" id="AHZ34018.1"/>
    </source>
</evidence>
<organism evidence="2">
    <name type="scientific">uncultured Synechococcus sp</name>
    <dbReference type="NCBI Taxonomy" id="154535"/>
    <lineage>
        <taxon>Bacteria</taxon>
        <taxon>Bacillati</taxon>
        <taxon>Cyanobacteriota</taxon>
        <taxon>Cyanophyceae</taxon>
        <taxon>Synechococcales</taxon>
        <taxon>Synechococcaceae</taxon>
        <taxon>Synechococcus</taxon>
        <taxon>environmental samples</taxon>
    </lineage>
</organism>
<protein>
    <submittedName>
        <fullName evidence="2">Uncharacterized protein</fullName>
    </submittedName>
</protein>
<dbReference type="EMBL" id="KF846550">
    <property type="protein sequence ID" value="AHZ34018.1"/>
    <property type="molecule type" value="Genomic_DNA"/>
</dbReference>
<feature type="region of interest" description="Disordered" evidence="1">
    <location>
        <begin position="1"/>
        <end position="27"/>
    </location>
</feature>
<feature type="compositionally biased region" description="Polar residues" evidence="1">
    <location>
        <begin position="1"/>
        <end position="18"/>
    </location>
</feature>
<evidence type="ECO:0000256" key="1">
    <source>
        <dbReference type="SAM" id="MobiDB-lite"/>
    </source>
</evidence>
<dbReference type="AlphaFoldDB" id="A0A024CHB5"/>
<name>A0A024CHB5_9SYNE</name>